<dbReference type="Gene3D" id="3.40.50.1820">
    <property type="entry name" value="alpha/beta hydrolase"/>
    <property type="match status" value="1"/>
</dbReference>
<accession>A0ABV3ZHI4</accession>
<evidence type="ECO:0000256" key="1">
    <source>
        <dbReference type="ARBA" id="ARBA00022729"/>
    </source>
</evidence>
<keyword evidence="5" id="KW-1185">Reference proteome</keyword>
<dbReference type="GO" id="GO:0016787">
    <property type="term" value="F:hydrolase activity"/>
    <property type="evidence" value="ECO:0007669"/>
    <property type="project" value="UniProtKB-KW"/>
</dbReference>
<reference evidence="4 5" key="1">
    <citation type="submission" date="2023-07" db="EMBL/GenBank/DDBJ databases">
        <authorList>
            <person name="Lian W.-H."/>
        </authorList>
    </citation>
    <scope>NUCLEOTIDE SEQUENCE [LARGE SCALE GENOMIC DNA]</scope>
    <source>
        <strain evidence="4 5">SYSU DXS3180</strain>
    </source>
</reference>
<feature type="domain" description="Phospholipase/carboxylesterase/thioesterase" evidence="3">
    <location>
        <begin position="50"/>
        <end position="246"/>
    </location>
</feature>
<keyword evidence="4" id="KW-0378">Hydrolase</keyword>
<keyword evidence="1 2" id="KW-0732">Signal</keyword>
<dbReference type="Pfam" id="PF02230">
    <property type="entry name" value="Abhydrolase_2"/>
    <property type="match status" value="1"/>
</dbReference>
<dbReference type="InterPro" id="IPR029058">
    <property type="entry name" value="AB_hydrolase_fold"/>
</dbReference>
<dbReference type="PANTHER" id="PTHR43037">
    <property type="entry name" value="UNNAMED PRODUCT-RELATED"/>
    <property type="match status" value="1"/>
</dbReference>
<evidence type="ECO:0000259" key="3">
    <source>
        <dbReference type="Pfam" id="PF02230"/>
    </source>
</evidence>
<sequence>MKQILAIALMLAFVSARAQDQFPDFEKKTFIRNGDTLLYRILYPLNYHKGKKYPVILFLHGSGERGNDNTAQLVHGGKLFADSAVRQKYPAIVIFPQCPSGTSWVGYKSKQDSTGKRMIALEDGTPIQRSLELTKLLMDSISGSNRVDKHRLYIGGLSMGGFGTFDMLQRFPSYFAAAFPICGGGRPEDATKYAKQLPLWIFHGGADDVVNPDWSRNMVAALKQAGADIKYTEYPGVKHNSWDNAFAEPGLLPWLMSQSRK</sequence>
<evidence type="ECO:0000256" key="2">
    <source>
        <dbReference type="SAM" id="SignalP"/>
    </source>
</evidence>
<gene>
    <name evidence="4" type="ORF">QTN47_17765</name>
</gene>
<dbReference type="PANTHER" id="PTHR43037:SF1">
    <property type="entry name" value="BLL1128 PROTEIN"/>
    <property type="match status" value="1"/>
</dbReference>
<dbReference type="InterPro" id="IPR003140">
    <property type="entry name" value="PLipase/COase/thioEstase"/>
</dbReference>
<proteinExistence type="predicted"/>
<feature type="chain" id="PRO_5046475750" evidence="2">
    <location>
        <begin position="19"/>
        <end position="261"/>
    </location>
</feature>
<protein>
    <submittedName>
        <fullName evidence="4">Dienelactone hydrolase family protein</fullName>
    </submittedName>
</protein>
<dbReference type="Proteomes" id="UP001560573">
    <property type="component" value="Unassembled WGS sequence"/>
</dbReference>
<dbReference type="RefSeq" id="WP_369330768.1">
    <property type="nucleotide sequence ID" value="NZ_JAULBC010000006.1"/>
</dbReference>
<organism evidence="4 5">
    <name type="scientific">Danxiaibacter flavus</name>
    <dbReference type="NCBI Taxonomy" id="3049108"/>
    <lineage>
        <taxon>Bacteria</taxon>
        <taxon>Pseudomonadati</taxon>
        <taxon>Bacteroidota</taxon>
        <taxon>Chitinophagia</taxon>
        <taxon>Chitinophagales</taxon>
        <taxon>Chitinophagaceae</taxon>
        <taxon>Danxiaibacter</taxon>
    </lineage>
</organism>
<evidence type="ECO:0000313" key="4">
    <source>
        <dbReference type="EMBL" id="MEX6689361.1"/>
    </source>
</evidence>
<dbReference type="SUPFAM" id="SSF53474">
    <property type="entry name" value="alpha/beta-Hydrolases"/>
    <property type="match status" value="1"/>
</dbReference>
<dbReference type="InterPro" id="IPR050955">
    <property type="entry name" value="Plant_Biomass_Hydrol_Est"/>
</dbReference>
<dbReference type="EMBL" id="JAULBC010000006">
    <property type="protein sequence ID" value="MEX6689361.1"/>
    <property type="molecule type" value="Genomic_DNA"/>
</dbReference>
<name>A0ABV3ZHI4_9BACT</name>
<feature type="signal peptide" evidence="2">
    <location>
        <begin position="1"/>
        <end position="18"/>
    </location>
</feature>
<comment type="caution">
    <text evidence="4">The sequence shown here is derived from an EMBL/GenBank/DDBJ whole genome shotgun (WGS) entry which is preliminary data.</text>
</comment>
<evidence type="ECO:0000313" key="5">
    <source>
        <dbReference type="Proteomes" id="UP001560573"/>
    </source>
</evidence>